<feature type="transmembrane region" description="Helical" evidence="4">
    <location>
        <begin position="226"/>
        <end position="244"/>
    </location>
</feature>
<feature type="transmembrane region" description="Helical" evidence="4">
    <location>
        <begin position="110"/>
        <end position="134"/>
    </location>
</feature>
<feature type="transmembrane region" description="Helical" evidence="4">
    <location>
        <begin position="177"/>
        <end position="196"/>
    </location>
</feature>
<dbReference type="InterPro" id="IPR020846">
    <property type="entry name" value="MFS_dom"/>
</dbReference>
<evidence type="ECO:0000256" key="4">
    <source>
        <dbReference type="SAM" id="Phobius"/>
    </source>
</evidence>
<dbReference type="Pfam" id="PF07690">
    <property type="entry name" value="MFS_1"/>
    <property type="match status" value="1"/>
</dbReference>
<keyword evidence="3 4" id="KW-0472">Membrane</keyword>
<sequence length="417" mass="43292">MAMFATLLGSGPRAPDSAYAYTRLALSLLIATIVGAGMWAVIVVLPSVQAEFGVDRAGASLPYTLMMFGVAFGTIMLGRIMDRTGVAALLAVAAAGLGGGFVLAGMAPSLAVFSAVHGLLIGIFAGVGFAPLMADISHWFIKRRGLAVVVVASGNYLAGTIWPLVIKWGIPAVGWRATYIGIGVFIAVTVIPLSYFMRGRPSAQMMAEAEAATETARAGIGVSPRLLVMLLVAAGFSCCVAMSMPQVHIVAYCGDLGYGVARGAEMLSLMLSLGIVSRIGSGLVADRIGATTTLLIGSLMQGVALALYTLFDGLTSLYIVSGIFGLFQGGIVPMYAVICRELLPPREAGSKIGLVVSATILGMAFGGYVSGVIFDATSSYRMAFLNGILWNGFNLAAVCWLIFSRRRMAGGLSRTAA</sequence>
<dbReference type="Gene3D" id="1.20.1250.20">
    <property type="entry name" value="MFS general substrate transporter like domains"/>
    <property type="match status" value="2"/>
</dbReference>
<protein>
    <submittedName>
        <fullName evidence="6">MFS transporter</fullName>
    </submittedName>
</protein>
<evidence type="ECO:0000313" key="6">
    <source>
        <dbReference type="EMBL" id="XBO39239.1"/>
    </source>
</evidence>
<feature type="transmembrane region" description="Helical" evidence="4">
    <location>
        <begin position="317"/>
        <end position="340"/>
    </location>
</feature>
<reference evidence="6" key="1">
    <citation type="submission" date="2024-05" db="EMBL/GenBank/DDBJ databases">
        <authorList>
            <person name="Kim S."/>
            <person name="Heo J."/>
            <person name="Choi H."/>
            <person name="Choi Y."/>
            <person name="Kwon S.-W."/>
            <person name="Kim Y."/>
        </authorList>
    </citation>
    <scope>NUCLEOTIDE SEQUENCE</scope>
    <source>
        <strain evidence="6">KACC 23698</strain>
    </source>
</reference>
<evidence type="ECO:0000256" key="3">
    <source>
        <dbReference type="ARBA" id="ARBA00023136"/>
    </source>
</evidence>
<accession>A0AAU7JGQ4</accession>
<dbReference type="RefSeq" id="WP_406856077.1">
    <property type="nucleotide sequence ID" value="NZ_CP157484.1"/>
</dbReference>
<feature type="transmembrane region" description="Helical" evidence="4">
    <location>
        <begin position="288"/>
        <end position="311"/>
    </location>
</feature>
<gene>
    <name evidence="6" type="ORF">ABEG18_00145</name>
</gene>
<dbReference type="InterPro" id="IPR011701">
    <property type="entry name" value="MFS"/>
</dbReference>
<dbReference type="EMBL" id="CP157484">
    <property type="protein sequence ID" value="XBO39239.1"/>
    <property type="molecule type" value="Genomic_DNA"/>
</dbReference>
<dbReference type="InterPro" id="IPR050327">
    <property type="entry name" value="Proton-linked_MCT"/>
</dbReference>
<dbReference type="SUPFAM" id="SSF103473">
    <property type="entry name" value="MFS general substrate transporter"/>
    <property type="match status" value="1"/>
</dbReference>
<dbReference type="PANTHER" id="PTHR11360">
    <property type="entry name" value="MONOCARBOXYLATE TRANSPORTER"/>
    <property type="match status" value="1"/>
</dbReference>
<evidence type="ECO:0000256" key="2">
    <source>
        <dbReference type="ARBA" id="ARBA00022989"/>
    </source>
</evidence>
<feature type="transmembrane region" description="Helical" evidence="4">
    <location>
        <begin position="256"/>
        <end position="276"/>
    </location>
</feature>
<dbReference type="InterPro" id="IPR036259">
    <property type="entry name" value="MFS_trans_sf"/>
</dbReference>
<organism evidence="6">
    <name type="scientific">Alsobacter sp. KACC 23698</name>
    <dbReference type="NCBI Taxonomy" id="3149229"/>
    <lineage>
        <taxon>Bacteria</taxon>
        <taxon>Pseudomonadati</taxon>
        <taxon>Pseudomonadota</taxon>
        <taxon>Alphaproteobacteria</taxon>
        <taxon>Hyphomicrobiales</taxon>
        <taxon>Alsobacteraceae</taxon>
        <taxon>Alsobacter</taxon>
    </lineage>
</organism>
<feature type="domain" description="Major facilitator superfamily (MFS) profile" evidence="5">
    <location>
        <begin position="23"/>
        <end position="409"/>
    </location>
</feature>
<evidence type="ECO:0000256" key="1">
    <source>
        <dbReference type="ARBA" id="ARBA00022692"/>
    </source>
</evidence>
<dbReference type="PANTHER" id="PTHR11360:SF290">
    <property type="entry name" value="MONOCARBOXYLATE MFS PERMEASE"/>
    <property type="match status" value="1"/>
</dbReference>
<keyword evidence="2 4" id="KW-1133">Transmembrane helix</keyword>
<feature type="transmembrane region" description="Helical" evidence="4">
    <location>
        <begin position="85"/>
        <end position="104"/>
    </location>
</feature>
<keyword evidence="1 4" id="KW-0812">Transmembrane</keyword>
<feature type="transmembrane region" description="Helical" evidence="4">
    <location>
        <begin position="21"/>
        <end position="45"/>
    </location>
</feature>
<name>A0AAU7JGQ4_9HYPH</name>
<dbReference type="PROSITE" id="PS50850">
    <property type="entry name" value="MFS"/>
    <property type="match status" value="1"/>
</dbReference>
<feature type="transmembrane region" description="Helical" evidence="4">
    <location>
        <begin position="146"/>
        <end position="165"/>
    </location>
</feature>
<dbReference type="GO" id="GO:0022857">
    <property type="term" value="F:transmembrane transporter activity"/>
    <property type="evidence" value="ECO:0007669"/>
    <property type="project" value="InterPro"/>
</dbReference>
<proteinExistence type="predicted"/>
<dbReference type="AlphaFoldDB" id="A0AAU7JGQ4"/>
<feature type="transmembrane region" description="Helical" evidence="4">
    <location>
        <begin position="352"/>
        <end position="374"/>
    </location>
</feature>
<evidence type="ECO:0000259" key="5">
    <source>
        <dbReference type="PROSITE" id="PS50850"/>
    </source>
</evidence>
<feature type="transmembrane region" description="Helical" evidence="4">
    <location>
        <begin position="380"/>
        <end position="403"/>
    </location>
</feature>
<feature type="transmembrane region" description="Helical" evidence="4">
    <location>
        <begin position="57"/>
        <end position="78"/>
    </location>
</feature>